<accession>A0A8E0IAX7</accession>
<evidence type="ECO:0000313" key="3">
    <source>
        <dbReference type="Proteomes" id="UP000014257"/>
    </source>
</evidence>
<proteinExistence type="predicted"/>
<dbReference type="Gene3D" id="1.10.260.40">
    <property type="entry name" value="lambda repressor-like DNA-binding domains"/>
    <property type="match status" value="1"/>
</dbReference>
<dbReference type="InterPro" id="IPR010982">
    <property type="entry name" value="Lambda_DNA-bd_dom_sf"/>
</dbReference>
<feature type="domain" description="HTH cro/C1-type" evidence="1">
    <location>
        <begin position="9"/>
        <end position="64"/>
    </location>
</feature>
<dbReference type="SUPFAM" id="SSF47413">
    <property type="entry name" value="lambda repressor-like DNA-binding domains"/>
    <property type="match status" value="1"/>
</dbReference>
<name>A0A8E0IAX7_LACPA</name>
<gene>
    <name evidence="2" type="ORF">Lpp22_1018</name>
</gene>
<dbReference type="EMBL" id="ANMI01000070">
    <property type="protein sequence ID" value="EPC30764.1"/>
    <property type="molecule type" value="Genomic_DNA"/>
</dbReference>
<reference evidence="2 3" key="1">
    <citation type="journal article" date="2013" name="PLoS ONE">
        <title>Lactobacillus paracasei comparative genomics: towards species pan-genome definition and exploitation of diversity.</title>
        <authorList>
            <person name="Smokvina T."/>
            <person name="Wels M."/>
            <person name="Polka J."/>
            <person name="Chervaux C."/>
            <person name="Brisse S."/>
            <person name="Boekhorst J."/>
            <person name="van Hylckama Vlieg J.E."/>
            <person name="Siezen R.J."/>
        </authorList>
    </citation>
    <scope>NUCLEOTIDE SEQUENCE [LARGE SCALE GENOMIC DNA]</scope>
    <source>
        <strain evidence="2 3">Lpp22</strain>
    </source>
</reference>
<dbReference type="CDD" id="cd00093">
    <property type="entry name" value="HTH_XRE"/>
    <property type="match status" value="1"/>
</dbReference>
<sequence length="87" mass="9840">MPKINLSFIKKRRQSLGLNQSEMAKRLGMSSKSNYSRYETGIYTFDSTHVPLLAAALKVSMDSLYTRKVSNLETLSNIPAQREEAVK</sequence>
<dbReference type="GO" id="GO:0003677">
    <property type="term" value="F:DNA binding"/>
    <property type="evidence" value="ECO:0007669"/>
    <property type="project" value="InterPro"/>
</dbReference>
<dbReference type="AlphaFoldDB" id="A0A8E0IAX7"/>
<protein>
    <submittedName>
        <fullName evidence="2">Phage Cro-like repressor</fullName>
    </submittedName>
</protein>
<evidence type="ECO:0000313" key="2">
    <source>
        <dbReference type="EMBL" id="EPC30764.1"/>
    </source>
</evidence>
<evidence type="ECO:0000259" key="1">
    <source>
        <dbReference type="PROSITE" id="PS50943"/>
    </source>
</evidence>
<dbReference type="InterPro" id="IPR001387">
    <property type="entry name" value="Cro/C1-type_HTH"/>
</dbReference>
<dbReference type="Proteomes" id="UP000014257">
    <property type="component" value="Unassembled WGS sequence"/>
</dbReference>
<dbReference type="SMART" id="SM00530">
    <property type="entry name" value="HTH_XRE"/>
    <property type="match status" value="1"/>
</dbReference>
<dbReference type="Pfam" id="PF01381">
    <property type="entry name" value="HTH_3"/>
    <property type="match status" value="1"/>
</dbReference>
<dbReference type="PROSITE" id="PS50943">
    <property type="entry name" value="HTH_CROC1"/>
    <property type="match status" value="1"/>
</dbReference>
<organism evidence="2 3">
    <name type="scientific">Lacticaseibacillus paracasei subsp. paracasei Lpp22</name>
    <dbReference type="NCBI Taxonomy" id="1256221"/>
    <lineage>
        <taxon>Bacteria</taxon>
        <taxon>Bacillati</taxon>
        <taxon>Bacillota</taxon>
        <taxon>Bacilli</taxon>
        <taxon>Lactobacillales</taxon>
        <taxon>Lactobacillaceae</taxon>
        <taxon>Lacticaseibacillus</taxon>
    </lineage>
</organism>
<comment type="caution">
    <text evidence="2">The sequence shown here is derived from an EMBL/GenBank/DDBJ whole genome shotgun (WGS) entry which is preliminary data.</text>
</comment>